<dbReference type="AlphaFoldDB" id="A0A0A9F860"/>
<evidence type="ECO:0000313" key="1">
    <source>
        <dbReference type="EMBL" id="JAE08517.1"/>
    </source>
</evidence>
<organism evidence="1">
    <name type="scientific">Arundo donax</name>
    <name type="common">Giant reed</name>
    <name type="synonym">Donax arundinaceus</name>
    <dbReference type="NCBI Taxonomy" id="35708"/>
    <lineage>
        <taxon>Eukaryota</taxon>
        <taxon>Viridiplantae</taxon>
        <taxon>Streptophyta</taxon>
        <taxon>Embryophyta</taxon>
        <taxon>Tracheophyta</taxon>
        <taxon>Spermatophyta</taxon>
        <taxon>Magnoliopsida</taxon>
        <taxon>Liliopsida</taxon>
        <taxon>Poales</taxon>
        <taxon>Poaceae</taxon>
        <taxon>PACMAD clade</taxon>
        <taxon>Arundinoideae</taxon>
        <taxon>Arundineae</taxon>
        <taxon>Arundo</taxon>
    </lineage>
</organism>
<proteinExistence type="predicted"/>
<name>A0A0A9F860_ARUDO</name>
<reference evidence="1" key="2">
    <citation type="journal article" date="2015" name="Data Brief">
        <title>Shoot transcriptome of the giant reed, Arundo donax.</title>
        <authorList>
            <person name="Barrero R.A."/>
            <person name="Guerrero F.D."/>
            <person name="Moolhuijzen P."/>
            <person name="Goolsby J.A."/>
            <person name="Tidwell J."/>
            <person name="Bellgard S.E."/>
            <person name="Bellgard M.I."/>
        </authorList>
    </citation>
    <scope>NUCLEOTIDE SEQUENCE</scope>
    <source>
        <tissue evidence="1">Shoot tissue taken approximately 20 cm above the soil surface</tissue>
    </source>
</reference>
<protein>
    <submittedName>
        <fullName evidence="1">Uncharacterized protein</fullName>
    </submittedName>
</protein>
<dbReference type="EMBL" id="GBRH01189379">
    <property type="protein sequence ID" value="JAE08517.1"/>
    <property type="molecule type" value="Transcribed_RNA"/>
</dbReference>
<accession>A0A0A9F860</accession>
<reference evidence="1" key="1">
    <citation type="submission" date="2014-09" db="EMBL/GenBank/DDBJ databases">
        <authorList>
            <person name="Magalhaes I.L.F."/>
            <person name="Oliveira U."/>
            <person name="Santos F.R."/>
            <person name="Vidigal T.H.D.A."/>
            <person name="Brescovit A.D."/>
            <person name="Santos A.J."/>
        </authorList>
    </citation>
    <scope>NUCLEOTIDE SEQUENCE</scope>
    <source>
        <tissue evidence="1">Shoot tissue taken approximately 20 cm above the soil surface</tissue>
    </source>
</reference>
<sequence>MASFSLCSANARSLDCASMSCNTKHVIGLYPAFLNRSIISSNIL</sequence>